<evidence type="ECO:0000313" key="2">
    <source>
        <dbReference type="Proteomes" id="UP000765509"/>
    </source>
</evidence>
<evidence type="ECO:0000313" key="1">
    <source>
        <dbReference type="EMBL" id="MBW0503510.1"/>
    </source>
</evidence>
<name>A0A9Q3DM50_9BASI</name>
<dbReference type="Proteomes" id="UP000765509">
    <property type="component" value="Unassembled WGS sequence"/>
</dbReference>
<dbReference type="AlphaFoldDB" id="A0A9Q3DM50"/>
<organism evidence="1 2">
    <name type="scientific">Austropuccinia psidii MF-1</name>
    <dbReference type="NCBI Taxonomy" id="1389203"/>
    <lineage>
        <taxon>Eukaryota</taxon>
        <taxon>Fungi</taxon>
        <taxon>Dikarya</taxon>
        <taxon>Basidiomycota</taxon>
        <taxon>Pucciniomycotina</taxon>
        <taxon>Pucciniomycetes</taxon>
        <taxon>Pucciniales</taxon>
        <taxon>Sphaerophragmiaceae</taxon>
        <taxon>Austropuccinia</taxon>
    </lineage>
</organism>
<keyword evidence="2" id="KW-1185">Reference proteome</keyword>
<proteinExistence type="predicted"/>
<comment type="caution">
    <text evidence="1">The sequence shown here is derived from an EMBL/GenBank/DDBJ whole genome shotgun (WGS) entry which is preliminary data.</text>
</comment>
<dbReference type="EMBL" id="AVOT02017435">
    <property type="protein sequence ID" value="MBW0503510.1"/>
    <property type="molecule type" value="Genomic_DNA"/>
</dbReference>
<gene>
    <name evidence="1" type="ORF">O181_043225</name>
</gene>
<protein>
    <submittedName>
        <fullName evidence="1">Uncharacterized protein</fullName>
    </submittedName>
</protein>
<reference evidence="1" key="1">
    <citation type="submission" date="2021-03" db="EMBL/GenBank/DDBJ databases">
        <title>Draft genome sequence of rust myrtle Austropuccinia psidii MF-1, a brazilian biotype.</title>
        <authorList>
            <person name="Quecine M.C."/>
            <person name="Pachon D.M.R."/>
            <person name="Bonatelli M.L."/>
            <person name="Correr F.H."/>
            <person name="Franceschini L.M."/>
            <person name="Leite T.F."/>
            <person name="Margarido G.R.A."/>
            <person name="Almeida C.A."/>
            <person name="Ferrarezi J.A."/>
            <person name="Labate C.A."/>
        </authorList>
    </citation>
    <scope>NUCLEOTIDE SEQUENCE</scope>
    <source>
        <strain evidence="1">MF-1</strain>
    </source>
</reference>
<sequence length="207" mass="23787">MHFQRPNTSHATPYTGPGSQCFTCNSLSLARFPMLHMQFLMLVQFPNTSNASSYTQCLTHASHANPYALFPTLSHVPNASKYNPYTQCFTRKYLHQKVHTQFLMLVRLIVGDIRTGNDSRISGGLLICGEPQVFYNEDLNQYIPLDAENVEGINDYYLHILCKRASHKEIIIQIFSEALKKIDLKEEMICTIEEIRQFYGNKECNKN</sequence>
<accession>A0A9Q3DM50</accession>